<evidence type="ECO:0000313" key="8">
    <source>
        <dbReference type="Proteomes" id="UP000228867"/>
    </source>
</evidence>
<feature type="transmembrane region" description="Helical" evidence="5">
    <location>
        <begin position="107"/>
        <end position="125"/>
    </location>
</feature>
<accession>A0A2H0NHA6</accession>
<dbReference type="Proteomes" id="UP000228867">
    <property type="component" value="Unassembled WGS sequence"/>
</dbReference>
<evidence type="ECO:0000256" key="1">
    <source>
        <dbReference type="ARBA" id="ARBA00004141"/>
    </source>
</evidence>
<gene>
    <name evidence="7" type="ORF">COV54_00860</name>
</gene>
<evidence type="ECO:0000256" key="2">
    <source>
        <dbReference type="ARBA" id="ARBA00022692"/>
    </source>
</evidence>
<feature type="transmembrane region" description="Helical" evidence="5">
    <location>
        <begin position="454"/>
        <end position="471"/>
    </location>
</feature>
<feature type="transmembrane region" description="Helical" evidence="5">
    <location>
        <begin position="225"/>
        <end position="245"/>
    </location>
</feature>
<dbReference type="GO" id="GO:0016020">
    <property type="term" value="C:membrane"/>
    <property type="evidence" value="ECO:0007669"/>
    <property type="project" value="UniProtKB-SubCell"/>
</dbReference>
<feature type="transmembrane region" description="Helical" evidence="5">
    <location>
        <begin position="12"/>
        <end position="30"/>
    </location>
</feature>
<feature type="transmembrane region" description="Helical" evidence="5">
    <location>
        <begin position="201"/>
        <end position="219"/>
    </location>
</feature>
<reference evidence="7 8" key="1">
    <citation type="submission" date="2017-09" db="EMBL/GenBank/DDBJ databases">
        <title>Depth-based differentiation of microbial function through sediment-hosted aquifers and enrichment of novel symbionts in the deep terrestrial subsurface.</title>
        <authorList>
            <person name="Probst A.J."/>
            <person name="Ladd B."/>
            <person name="Jarett J.K."/>
            <person name="Geller-Mcgrath D.E."/>
            <person name="Sieber C.M."/>
            <person name="Emerson J.B."/>
            <person name="Anantharaman K."/>
            <person name="Thomas B.C."/>
            <person name="Malmstrom R."/>
            <person name="Stieglmeier M."/>
            <person name="Klingl A."/>
            <person name="Woyke T."/>
            <person name="Ryan C.M."/>
            <person name="Banfield J.F."/>
        </authorList>
    </citation>
    <scope>NUCLEOTIDE SEQUENCE [LARGE SCALE GENOMIC DNA]</scope>
    <source>
        <strain evidence="7">CG11_big_fil_rev_8_21_14_0_20_38_23</strain>
    </source>
</reference>
<dbReference type="AlphaFoldDB" id="A0A2H0NHA6"/>
<feature type="transmembrane region" description="Helical" evidence="5">
    <location>
        <begin position="134"/>
        <end position="156"/>
    </location>
</feature>
<dbReference type="EMBL" id="PCWR01000020">
    <property type="protein sequence ID" value="PIR07476.1"/>
    <property type="molecule type" value="Genomic_DNA"/>
</dbReference>
<keyword evidence="4 5" id="KW-0472">Membrane</keyword>
<dbReference type="Pfam" id="PF04932">
    <property type="entry name" value="Wzy_C"/>
    <property type="match status" value="1"/>
</dbReference>
<evidence type="ECO:0000259" key="6">
    <source>
        <dbReference type="Pfam" id="PF04932"/>
    </source>
</evidence>
<dbReference type="InterPro" id="IPR007016">
    <property type="entry name" value="O-antigen_ligase-rel_domated"/>
</dbReference>
<sequence>MLSYLKLSKFFLYLTVFSLLVITSSTLFPFITGKYIFFRLAVELSLIFFLLAWGFQPGLNLKPRLVKAFNQPLVIIISLFVLAFVLSAVLAVDAKAAFWSNYERGDGGFQMIHYFIFFLLLVLLFEKEEDWRRLFIVSLIVAGLSILYGLAAALHWQGFLGTGICDRFQATLGNPSYVAIYMIFSLFYLLWLWLSAKKNWLRNLMFGSFLLVLLFIFLLTQTRGAFLGLGVGLFLGLIYLLIILPAGLTRRLTAAALVFLIFLGGLAFFFNKSNKSLALVPFCPSSSRLLELTVSGGSLETRFWTWGSAIQGFKERPILGWGPENFSLIFDKYFNTGHFKVGQPSETWFDRAHSVFFDYLAETGIIGLLAYLGIFAVFYLQFFKKTLVNVDKKLIYAAKNKKSVQISLNPEGVALRRPYGAGPYQSAWQRALLFSLPIIYLVQALVLFDILPVYLNLFLFFAFAIFLFNTLEQVNVRPSSNLSYSKLK</sequence>
<dbReference type="PANTHER" id="PTHR37422">
    <property type="entry name" value="TEICHURONIC ACID BIOSYNTHESIS PROTEIN TUAE"/>
    <property type="match status" value="1"/>
</dbReference>
<evidence type="ECO:0000256" key="4">
    <source>
        <dbReference type="ARBA" id="ARBA00023136"/>
    </source>
</evidence>
<proteinExistence type="predicted"/>
<evidence type="ECO:0000313" key="7">
    <source>
        <dbReference type="EMBL" id="PIR07476.1"/>
    </source>
</evidence>
<feature type="transmembrane region" description="Helical" evidence="5">
    <location>
        <begin position="36"/>
        <end position="53"/>
    </location>
</feature>
<feature type="transmembrane region" description="Helical" evidence="5">
    <location>
        <begin position="252"/>
        <end position="270"/>
    </location>
</feature>
<organism evidence="7 8">
    <name type="scientific">Candidatus Jorgensenbacteria bacterium CG11_big_fil_rev_8_21_14_0_20_38_23</name>
    <dbReference type="NCBI Taxonomy" id="1974594"/>
    <lineage>
        <taxon>Bacteria</taxon>
        <taxon>Candidatus Joergenseniibacteriota</taxon>
    </lineage>
</organism>
<comment type="caution">
    <text evidence="7">The sequence shown here is derived from an EMBL/GenBank/DDBJ whole genome shotgun (WGS) entry which is preliminary data.</text>
</comment>
<keyword evidence="3 5" id="KW-1133">Transmembrane helix</keyword>
<evidence type="ECO:0000256" key="5">
    <source>
        <dbReference type="SAM" id="Phobius"/>
    </source>
</evidence>
<feature type="transmembrane region" description="Helical" evidence="5">
    <location>
        <begin position="431"/>
        <end position="448"/>
    </location>
</feature>
<name>A0A2H0NHA6_9BACT</name>
<dbReference type="PANTHER" id="PTHR37422:SF13">
    <property type="entry name" value="LIPOPOLYSACCHARIDE BIOSYNTHESIS PROTEIN PA4999-RELATED"/>
    <property type="match status" value="1"/>
</dbReference>
<comment type="subcellular location">
    <subcellularLocation>
        <location evidence="1">Membrane</location>
        <topology evidence="1">Multi-pass membrane protein</topology>
    </subcellularLocation>
</comment>
<dbReference type="InterPro" id="IPR051533">
    <property type="entry name" value="WaaL-like"/>
</dbReference>
<keyword evidence="2 5" id="KW-0812">Transmembrane</keyword>
<feature type="transmembrane region" description="Helical" evidence="5">
    <location>
        <begin position="176"/>
        <end position="194"/>
    </location>
</feature>
<feature type="transmembrane region" description="Helical" evidence="5">
    <location>
        <begin position="73"/>
        <end position="92"/>
    </location>
</feature>
<protein>
    <recommendedName>
        <fullName evidence="6">O-antigen ligase-related domain-containing protein</fullName>
    </recommendedName>
</protein>
<feature type="transmembrane region" description="Helical" evidence="5">
    <location>
        <begin position="364"/>
        <end position="383"/>
    </location>
</feature>
<feature type="domain" description="O-antigen ligase-related" evidence="6">
    <location>
        <begin position="210"/>
        <end position="372"/>
    </location>
</feature>
<evidence type="ECO:0000256" key="3">
    <source>
        <dbReference type="ARBA" id="ARBA00022989"/>
    </source>
</evidence>